<reference evidence="2 3" key="1">
    <citation type="submission" date="2024-01" db="EMBL/GenBank/DDBJ databases">
        <title>The genomes of 5 underutilized Papilionoideae crops provide insights into root nodulation and disease resistanc.</title>
        <authorList>
            <person name="Jiang F."/>
        </authorList>
    </citation>
    <scope>NUCLEOTIDE SEQUENCE [LARGE SCALE GENOMIC DNA]</scope>
    <source>
        <strain evidence="2">JINMINGXINNONG_FW02</strain>
        <tissue evidence="2">Leaves</tissue>
    </source>
</reference>
<keyword evidence="3" id="KW-1185">Reference proteome</keyword>
<dbReference type="AlphaFoldDB" id="A0AAN9RJN0"/>
<accession>A0AAN9RJN0</accession>
<comment type="caution">
    <text evidence="2">The sequence shown here is derived from an EMBL/GenBank/DDBJ whole genome shotgun (WGS) entry which is preliminary data.</text>
</comment>
<dbReference type="SUPFAM" id="SSF81383">
    <property type="entry name" value="F-box domain"/>
    <property type="match status" value="1"/>
</dbReference>
<gene>
    <name evidence="2" type="ORF">VNO80_04431</name>
</gene>
<organism evidence="2 3">
    <name type="scientific">Phaseolus coccineus</name>
    <name type="common">Scarlet runner bean</name>
    <name type="synonym">Phaseolus multiflorus</name>
    <dbReference type="NCBI Taxonomy" id="3886"/>
    <lineage>
        <taxon>Eukaryota</taxon>
        <taxon>Viridiplantae</taxon>
        <taxon>Streptophyta</taxon>
        <taxon>Embryophyta</taxon>
        <taxon>Tracheophyta</taxon>
        <taxon>Spermatophyta</taxon>
        <taxon>Magnoliopsida</taxon>
        <taxon>eudicotyledons</taxon>
        <taxon>Gunneridae</taxon>
        <taxon>Pentapetalae</taxon>
        <taxon>rosids</taxon>
        <taxon>fabids</taxon>
        <taxon>Fabales</taxon>
        <taxon>Fabaceae</taxon>
        <taxon>Papilionoideae</taxon>
        <taxon>50 kb inversion clade</taxon>
        <taxon>NPAAA clade</taxon>
        <taxon>indigoferoid/millettioid clade</taxon>
        <taxon>Phaseoleae</taxon>
        <taxon>Phaseolus</taxon>
    </lineage>
</organism>
<dbReference type="Proteomes" id="UP001374584">
    <property type="component" value="Unassembled WGS sequence"/>
</dbReference>
<evidence type="ECO:0000256" key="1">
    <source>
        <dbReference type="SAM" id="MobiDB-lite"/>
    </source>
</evidence>
<protein>
    <recommendedName>
        <fullName evidence="4">Phytochrome A-associated F-box protein</fullName>
    </recommendedName>
</protein>
<evidence type="ECO:0008006" key="4">
    <source>
        <dbReference type="Google" id="ProtNLM"/>
    </source>
</evidence>
<name>A0AAN9RJN0_PHACN</name>
<feature type="region of interest" description="Disordered" evidence="1">
    <location>
        <begin position="144"/>
        <end position="168"/>
    </location>
</feature>
<dbReference type="PANTHER" id="PTHR31348">
    <property type="entry name" value="EID1-LIKE F-BOX PROTEIN 2-RELATED"/>
    <property type="match status" value="1"/>
</dbReference>
<dbReference type="EMBL" id="JAYMYR010000002">
    <property type="protein sequence ID" value="KAK7378980.1"/>
    <property type="molecule type" value="Genomic_DNA"/>
</dbReference>
<evidence type="ECO:0000313" key="2">
    <source>
        <dbReference type="EMBL" id="KAK7378980.1"/>
    </source>
</evidence>
<sequence>MSKTGTISLLHYDYSIAGTVRKGKEKKKKKRSLREKKMVSKEEKNVFSELTDDIVLNIFYNLEEDPRHWARLACVCTKFSALITDFCWKTKCSRTIPSDLLSASDHPPLSLHKLAVCCPGLRHAGLLFDTSDFGLERDLGSDLFNHSSPSNPPPPPPQPQYQQTVSDSDTSSCSSSCWSLFDDLYHDTLYVATESEAPRLAEPVSAGVVSNGACKKRKVSREWRSHLASGSWSLSREQGSKLLGRQFRDDILYVCDLPGCVHVEEKRKYRLFRGVFKNFKRTRVWRTIHDGNKRKLDLPCAFCACKFTWDLHSAFCLRRAFGFHDDGEPVVRAYVCENGHVSGAWTDVPMYT</sequence>
<dbReference type="InterPro" id="IPR036047">
    <property type="entry name" value="F-box-like_dom_sf"/>
</dbReference>
<dbReference type="PANTHER" id="PTHR31348:SF4">
    <property type="entry name" value="PHYTOCHROME A-ASSOCIATED F-BOX PROTEIN"/>
    <property type="match status" value="1"/>
</dbReference>
<dbReference type="InterPro" id="IPR040267">
    <property type="entry name" value="EID1-like"/>
</dbReference>
<dbReference type="Gene3D" id="1.20.1280.50">
    <property type="match status" value="1"/>
</dbReference>
<evidence type="ECO:0000313" key="3">
    <source>
        <dbReference type="Proteomes" id="UP001374584"/>
    </source>
</evidence>
<feature type="compositionally biased region" description="Pro residues" evidence="1">
    <location>
        <begin position="150"/>
        <end position="159"/>
    </location>
</feature>
<proteinExistence type="predicted"/>